<feature type="compositionally biased region" description="Low complexity" evidence="1">
    <location>
        <begin position="423"/>
        <end position="436"/>
    </location>
</feature>
<evidence type="ECO:0000313" key="3">
    <source>
        <dbReference type="EMBL" id="GHI11172.1"/>
    </source>
</evidence>
<dbReference type="GO" id="GO:0006508">
    <property type="term" value="P:proteolysis"/>
    <property type="evidence" value="ECO:0007669"/>
    <property type="project" value="UniProtKB-KW"/>
</dbReference>
<dbReference type="Pfam" id="PF20028">
    <property type="entry name" value="VMAP-C"/>
    <property type="match status" value="1"/>
</dbReference>
<dbReference type="SUPFAM" id="SSF50494">
    <property type="entry name" value="Trypsin-like serine proteases"/>
    <property type="match status" value="1"/>
</dbReference>
<dbReference type="Gene3D" id="2.40.10.10">
    <property type="entry name" value="Trypsin-like serine proteases"/>
    <property type="match status" value="2"/>
</dbReference>
<feature type="region of interest" description="Disordered" evidence="1">
    <location>
        <begin position="545"/>
        <end position="586"/>
    </location>
</feature>
<comment type="caution">
    <text evidence="3">The sequence shown here is derived from an EMBL/GenBank/DDBJ whole genome shotgun (WGS) entry which is preliminary data.</text>
</comment>
<keyword evidence="3" id="KW-0645">Protease</keyword>
<feature type="domain" description="vWA-MoxR associated protein C-terminal" evidence="2">
    <location>
        <begin position="455"/>
        <end position="718"/>
    </location>
</feature>
<protein>
    <submittedName>
        <fullName evidence="3">Serine protease</fullName>
    </submittedName>
</protein>
<dbReference type="InterPro" id="IPR045450">
    <property type="entry name" value="VMAP_C"/>
</dbReference>
<gene>
    <name evidence="3" type="ORF">Scinn_06350</name>
</gene>
<feature type="compositionally biased region" description="Gly residues" evidence="1">
    <location>
        <begin position="547"/>
        <end position="565"/>
    </location>
</feature>
<dbReference type="EMBL" id="BNDV01000002">
    <property type="protein sequence ID" value="GHI11172.1"/>
    <property type="molecule type" value="Genomic_DNA"/>
</dbReference>
<sequence length="732" mass="77867">MTDGRTTGTARAFELLEPLVQAATVRVHAPPGGYDTPGSHRTGPTWGSGFFIAPGWVLTCAHVVGEGGAAVRLTGREVGITFHSGRPRYGGPGAPGAVTGTVTGRVECVLPERLEERRPGRHALWDLPDLALIRVLAPVSHACVWLTDRSRPRFDEVAYFGCTEDLGTPEITGRTTRLRGTAGNGAAIRLADDDEIDPGMSGGPVVDLARGEVVGVVKARRHTGGGGLAVSVVQLRTLPMPARGQVGLYRRIMQAHDLHHYDQHLSDLDNRRTWTDVHGELPPQERDPYGGRGRLTPGERTTLCGLLAELPPPSSSEAVRALVEAVRGEEPDPQPPAPLSWRDGLGLLHDPPGGTGEAAAMLRYATDVSVAEYREPPTPGADEELWDWVRATAERLWRPLRRELGERHERGLAERERRRRASAGRTAGGPARRAGGLPPGASVLLEVWAHGWEHLYDWRVSVLAGPAHPGRLTPVDSGVRATVAALPERLRAPLAEAFRRCDTHVAAALLEVAVAPELFGLAVEDWVVAGGVPLGVQRPVVLRHPGGRGAAPGPGIDQGGQGIDQGGPDVPAGGPQAHPADHEAGRAAARWARVQAGPLQDERADCAGGRPRAPSAEWLSGLPDTTVPVHCRAADQEPTLGSLHAVRDAGYGVAVTRRPPPDPGVSCAPFHRGLREELADAGRAEVLPVRLQTLRGRAYGADPDAYWAAGAGLVWEDPARPLPDVEPLHGDL</sequence>
<evidence type="ECO:0000256" key="1">
    <source>
        <dbReference type="SAM" id="MobiDB-lite"/>
    </source>
</evidence>
<dbReference type="RefSeq" id="WP_191868956.1">
    <property type="nucleotide sequence ID" value="NZ_BMRU01000009.1"/>
</dbReference>
<evidence type="ECO:0000259" key="2">
    <source>
        <dbReference type="Pfam" id="PF20028"/>
    </source>
</evidence>
<proteinExistence type="predicted"/>
<name>A0ABQ3NEL7_STRVG</name>
<keyword evidence="3" id="KW-0378">Hydrolase</keyword>
<dbReference type="GO" id="GO:0008233">
    <property type="term" value="F:peptidase activity"/>
    <property type="evidence" value="ECO:0007669"/>
    <property type="project" value="UniProtKB-KW"/>
</dbReference>
<dbReference type="Pfam" id="PF13365">
    <property type="entry name" value="Trypsin_2"/>
    <property type="match status" value="1"/>
</dbReference>
<dbReference type="Proteomes" id="UP000660554">
    <property type="component" value="Unassembled WGS sequence"/>
</dbReference>
<keyword evidence="4" id="KW-1185">Reference proteome</keyword>
<feature type="region of interest" description="Disordered" evidence="1">
    <location>
        <begin position="408"/>
        <end position="436"/>
    </location>
</feature>
<dbReference type="GeneID" id="86956889"/>
<organism evidence="3 4">
    <name type="scientific">Streptomyces virginiae</name>
    <name type="common">Streptomyces cinnamonensis</name>
    <dbReference type="NCBI Taxonomy" id="1961"/>
    <lineage>
        <taxon>Bacteria</taxon>
        <taxon>Bacillati</taxon>
        <taxon>Actinomycetota</taxon>
        <taxon>Actinomycetes</taxon>
        <taxon>Kitasatosporales</taxon>
        <taxon>Streptomycetaceae</taxon>
        <taxon>Streptomyces</taxon>
    </lineage>
</organism>
<evidence type="ECO:0000313" key="4">
    <source>
        <dbReference type="Proteomes" id="UP000660554"/>
    </source>
</evidence>
<reference evidence="4" key="1">
    <citation type="submission" date="2020-09" db="EMBL/GenBank/DDBJ databases">
        <title>Whole genome shotgun sequence of Streptomyces cinnamonensis NBRC 15873.</title>
        <authorList>
            <person name="Komaki H."/>
            <person name="Tamura T."/>
        </authorList>
    </citation>
    <scope>NUCLEOTIDE SEQUENCE [LARGE SCALE GENOMIC DNA]</scope>
    <source>
        <strain evidence="4">NBRC 15873</strain>
    </source>
</reference>
<dbReference type="InterPro" id="IPR009003">
    <property type="entry name" value="Peptidase_S1_PA"/>
</dbReference>
<accession>A0ABQ3NEL7</accession>
<dbReference type="InterPro" id="IPR043504">
    <property type="entry name" value="Peptidase_S1_PA_chymotrypsin"/>
</dbReference>